<dbReference type="PATRIC" id="fig|220754.4.peg.3403"/>
<comment type="caution">
    <text evidence="1">The sequence shown here is derived from an EMBL/GenBank/DDBJ whole genome shotgun (WGS) entry which is preliminary data.</text>
</comment>
<evidence type="ECO:0000313" key="1">
    <source>
        <dbReference type="EMBL" id="KIL42985.1"/>
    </source>
</evidence>
<proteinExistence type="predicted"/>
<dbReference type="Proteomes" id="UP000031972">
    <property type="component" value="Unassembled WGS sequence"/>
</dbReference>
<dbReference type="EMBL" id="JXRR01000022">
    <property type="protein sequence ID" value="KIL42985.1"/>
    <property type="molecule type" value="Genomic_DNA"/>
</dbReference>
<organism evidence="1 2">
    <name type="scientific">Jeotgalibacillus campisalis</name>
    <dbReference type="NCBI Taxonomy" id="220754"/>
    <lineage>
        <taxon>Bacteria</taxon>
        <taxon>Bacillati</taxon>
        <taxon>Bacillota</taxon>
        <taxon>Bacilli</taxon>
        <taxon>Bacillales</taxon>
        <taxon>Caryophanaceae</taxon>
        <taxon>Jeotgalibacillus</taxon>
    </lineage>
</organism>
<keyword evidence="2" id="KW-1185">Reference proteome</keyword>
<accession>A0A0C2QY84</accession>
<evidence type="ECO:0000313" key="2">
    <source>
        <dbReference type="Proteomes" id="UP000031972"/>
    </source>
</evidence>
<reference evidence="1 2" key="1">
    <citation type="submission" date="2015-01" db="EMBL/GenBank/DDBJ databases">
        <title>Jeotgalibacillus campisalis genome sequencing.</title>
        <authorList>
            <person name="Goh K.M."/>
            <person name="Chan K.-G."/>
            <person name="Yaakop A.S."/>
            <person name="Ee R."/>
            <person name="Gan H.M."/>
            <person name="Chan C.S."/>
        </authorList>
    </citation>
    <scope>NUCLEOTIDE SEQUENCE [LARGE SCALE GENOMIC DNA]</scope>
    <source>
        <strain evidence="1 2">SF-57</strain>
    </source>
</reference>
<dbReference type="AlphaFoldDB" id="A0A0C2QY84"/>
<sequence>MNKTYLRDRCLPASFLHLLTIIFFKKELLLKSVGRRKAPVKKQGLVN</sequence>
<protein>
    <submittedName>
        <fullName evidence="1">Uncharacterized protein</fullName>
    </submittedName>
</protein>
<name>A0A0C2QY84_9BACL</name>
<gene>
    <name evidence="1" type="ORF">KR50_33870</name>
</gene>